<proteinExistence type="predicted"/>
<dbReference type="InterPro" id="IPR036890">
    <property type="entry name" value="HATPase_C_sf"/>
</dbReference>
<dbReference type="InterPro" id="IPR003594">
    <property type="entry name" value="HATPase_dom"/>
</dbReference>
<dbReference type="EMBL" id="LAXD01000001">
    <property type="protein sequence ID" value="KWW98574.1"/>
    <property type="molecule type" value="Genomic_DNA"/>
</dbReference>
<evidence type="ECO:0000256" key="1">
    <source>
        <dbReference type="ARBA" id="ARBA00022527"/>
    </source>
</evidence>
<dbReference type="RefSeq" id="WP_141658648.1">
    <property type="nucleotide sequence ID" value="NZ_LAXD01000001.1"/>
</dbReference>
<dbReference type="AlphaFoldDB" id="A0A132ML39"/>
<keyword evidence="4" id="KW-1185">Reference proteome</keyword>
<feature type="domain" description="Histidine kinase/HSP90-like ATPase" evidence="2">
    <location>
        <begin position="38"/>
        <end position="131"/>
    </location>
</feature>
<dbReference type="Gene3D" id="3.30.565.10">
    <property type="entry name" value="Histidine kinase-like ATPase, C-terminal domain"/>
    <property type="match status" value="1"/>
</dbReference>
<dbReference type="Proteomes" id="UP000070188">
    <property type="component" value="Unassembled WGS sequence"/>
</dbReference>
<protein>
    <submittedName>
        <fullName evidence="3">Regulatory protein</fullName>
    </submittedName>
</protein>
<dbReference type="Pfam" id="PF13581">
    <property type="entry name" value="HATPase_c_2"/>
    <property type="match status" value="1"/>
</dbReference>
<evidence type="ECO:0000259" key="2">
    <source>
        <dbReference type="Pfam" id="PF13581"/>
    </source>
</evidence>
<keyword evidence="1" id="KW-0723">Serine/threonine-protein kinase</keyword>
<evidence type="ECO:0000313" key="3">
    <source>
        <dbReference type="EMBL" id="KWW98574.1"/>
    </source>
</evidence>
<keyword evidence="1" id="KW-0418">Kinase</keyword>
<dbReference type="PANTHER" id="PTHR35526">
    <property type="entry name" value="ANTI-SIGMA-F FACTOR RSBW-RELATED"/>
    <property type="match status" value="1"/>
</dbReference>
<gene>
    <name evidence="3" type="ORF">LI90_201</name>
</gene>
<dbReference type="InterPro" id="IPR050267">
    <property type="entry name" value="Anti-sigma-factor_SerPK"/>
</dbReference>
<dbReference type="PATRIC" id="fig|1469144.10.peg.274"/>
<dbReference type="SUPFAM" id="SSF55874">
    <property type="entry name" value="ATPase domain of HSP90 chaperone/DNA topoisomerase II/histidine kinase"/>
    <property type="match status" value="1"/>
</dbReference>
<accession>A0A132ML39</accession>
<dbReference type="CDD" id="cd16936">
    <property type="entry name" value="HATPase_RsbW-like"/>
    <property type="match status" value="1"/>
</dbReference>
<dbReference type="STRING" id="1469144.LI90_201"/>
<reference evidence="4" key="1">
    <citation type="submission" date="2015-04" db="EMBL/GenBank/DDBJ databases">
        <title>Physiological reanalysis, assessment of diazotrophy, and genome sequences of multiple isolates of Streptomyces thermoautotrophicus.</title>
        <authorList>
            <person name="MacKellar D.C."/>
            <person name="Lieber L."/>
            <person name="Norman J."/>
            <person name="Bolger A."/>
            <person name="Tobin C."/>
            <person name="Murray J.W."/>
            <person name="Chang R."/>
            <person name="Ford T."/>
            <person name="Nguyen P.Q."/>
            <person name="Woodward J."/>
            <person name="Permingeat H."/>
            <person name="Joshi N.S."/>
            <person name="Silver P.A."/>
            <person name="Usadel B."/>
            <person name="Rutherford A.W."/>
            <person name="Friesen M."/>
            <person name="Prell J."/>
        </authorList>
    </citation>
    <scope>NUCLEOTIDE SEQUENCE [LARGE SCALE GENOMIC DNA]</scope>
    <source>
        <strain evidence="4">H1</strain>
    </source>
</reference>
<organism evidence="3 4">
    <name type="scientific">Carbonactinospora thermoautotrophica</name>
    <dbReference type="NCBI Taxonomy" id="1469144"/>
    <lineage>
        <taxon>Bacteria</taxon>
        <taxon>Bacillati</taxon>
        <taxon>Actinomycetota</taxon>
        <taxon>Actinomycetes</taxon>
        <taxon>Kitasatosporales</taxon>
        <taxon>Carbonactinosporaceae</taxon>
        <taxon>Carbonactinospora</taxon>
    </lineage>
</organism>
<evidence type="ECO:0000313" key="4">
    <source>
        <dbReference type="Proteomes" id="UP000070188"/>
    </source>
</evidence>
<name>A0A132ML39_9ACTN</name>
<keyword evidence="1" id="KW-0808">Transferase</keyword>
<dbReference type="PANTHER" id="PTHR35526:SF3">
    <property type="entry name" value="ANTI-SIGMA-F FACTOR RSBW"/>
    <property type="match status" value="1"/>
</dbReference>
<comment type="caution">
    <text evidence="3">The sequence shown here is derived from an EMBL/GenBank/DDBJ whole genome shotgun (WGS) entry which is preliminary data.</text>
</comment>
<dbReference type="OrthoDB" id="3476350at2"/>
<sequence length="162" mass="17526">MTTRPHAEPALHRPLTKLYELQSTPARVWYWPEPTGQTAEQARRLVRALLTRWHLHELAQDAMTVVSELVGNVIRHAPGPMLLAVSRQDETEGGRTAVALYDTSPMRPIPRTPGENGGFGLTVITALASSWGTTPIPTGGKKVWAVIGAGSPCAVPDLPLNP</sequence>